<reference evidence="1" key="1">
    <citation type="submission" date="2015-06" db="EMBL/GenBank/DDBJ databases">
        <authorList>
            <person name="Joergensen T."/>
        </authorList>
    </citation>
    <scope>NUCLEOTIDE SEQUENCE</scope>
    <source>
        <strain evidence="1">RGFK0791</strain>
    </source>
</reference>
<accession>A0A0H5Q1K1</accession>
<reference evidence="1" key="2">
    <citation type="submission" date="2015-07" db="EMBL/GenBank/DDBJ databases">
        <title>Plasmids, circular viruses and viroids from rat gut.</title>
        <authorList>
            <person name="Jorgensen T.J."/>
            <person name="Hansen M.A."/>
            <person name="Xu Z."/>
            <person name="Tabak M.A."/>
            <person name="Sorensen S.J."/>
            <person name="Hansen L.H."/>
        </authorList>
    </citation>
    <scope>NUCLEOTIDE SEQUENCE</scope>
    <source>
        <strain evidence="1">RGFK0791</strain>
    </source>
</reference>
<evidence type="ECO:0000313" key="1">
    <source>
        <dbReference type="EMBL" id="CRY95846.1"/>
    </source>
</evidence>
<protein>
    <submittedName>
        <fullName evidence="1">Uncharacterized protein</fullName>
    </submittedName>
</protein>
<proteinExistence type="predicted"/>
<sequence length="224" mass="23480">MAGYRYQVVSVGMWRGKIKRWNTTFHTSSSSSAAELRTAVSKVSWPNPGDTLGACSGGVASISTYNAAGGAPIAVATYFDWQVPSTWIPFTGTSWVGVDEDTPLDAAGESAVIIQGRRPGLSSTGKPVFMRKYFHAVPSRTSAAFEDPDVASATAISLAAAFNVAYFANKAGVYPSTLTALPWYGNHQRVRGRRRSALARSADAFAGGVVLGTGVAPGDAPSQP</sequence>
<dbReference type="EMBL" id="LN853399">
    <property type="protein sequence ID" value="CRY95846.1"/>
    <property type="molecule type" value="Genomic_DNA"/>
</dbReference>
<dbReference type="AlphaFoldDB" id="A0A0H5Q1K1"/>
<organism evidence="1">
    <name type="scientific">uncultured prokaryote</name>
    <dbReference type="NCBI Taxonomy" id="198431"/>
    <lineage>
        <taxon>unclassified sequences</taxon>
        <taxon>environmental samples</taxon>
    </lineage>
</organism>
<name>A0A0H5Q1K1_9ZZZZ</name>